<evidence type="ECO:0000313" key="3">
    <source>
        <dbReference type="Proteomes" id="UP001204798"/>
    </source>
</evidence>
<organism evidence="2 3">
    <name type="scientific">Candidatus Fervidibacter sacchari</name>
    <dbReference type="NCBI Taxonomy" id="1448929"/>
    <lineage>
        <taxon>Bacteria</taxon>
        <taxon>Candidatus Fervidibacterota</taxon>
        <taxon>Candidatus Fervidibacter</taxon>
    </lineage>
</organism>
<dbReference type="Proteomes" id="UP001204798">
    <property type="component" value="Unassembled WGS sequence"/>
</dbReference>
<keyword evidence="1" id="KW-0175">Coiled coil</keyword>
<reference evidence="2 3" key="1">
    <citation type="submission" date="2022-08" db="EMBL/GenBank/DDBJ databases">
        <title>Bacterial and archaeal communities from various locations to study Microbial Dark Matter (Phase II).</title>
        <authorList>
            <person name="Stepanauskas R."/>
        </authorList>
    </citation>
    <scope>NUCLEOTIDE SEQUENCE [LARGE SCALE GENOMIC DNA]</scope>
    <source>
        <strain evidence="2 3">PD1</strain>
    </source>
</reference>
<name>A0ABT2ETN3_9BACT</name>
<gene>
    <name evidence="2" type="ORF">M2350_003770</name>
</gene>
<keyword evidence="3" id="KW-1185">Reference proteome</keyword>
<comment type="caution">
    <text evidence="2">The sequence shown here is derived from an EMBL/GenBank/DDBJ whole genome shotgun (WGS) entry which is preliminary data.</text>
</comment>
<dbReference type="EMBL" id="JANUCP010000013">
    <property type="protein sequence ID" value="MCS3921321.1"/>
    <property type="molecule type" value="Genomic_DNA"/>
</dbReference>
<dbReference type="RefSeq" id="WP_259102398.1">
    <property type="nucleotide sequence ID" value="NZ_CP130455.1"/>
</dbReference>
<feature type="coiled-coil region" evidence="1">
    <location>
        <begin position="123"/>
        <end position="153"/>
    </location>
</feature>
<evidence type="ECO:0000256" key="1">
    <source>
        <dbReference type="SAM" id="Coils"/>
    </source>
</evidence>
<feature type="coiled-coil region" evidence="1">
    <location>
        <begin position="6"/>
        <end position="44"/>
    </location>
</feature>
<evidence type="ECO:0000313" key="2">
    <source>
        <dbReference type="EMBL" id="MCS3921321.1"/>
    </source>
</evidence>
<accession>A0ABT2ETN3</accession>
<sequence>MEQTIMQLLESTAEGAKGEVERAKEKWRQQIQDLVRNLTGLRLTHIHSPKETVKLSIRVDAGLPKKVVEKIKSDVGQMELIRELLSFHKAALTALRDNCKELLTNSLFDKLRDLGWSKAESYRSTIESTLKVAEELLREAEQAQVIRKILEIDEDVLGEYSPEGFHSGKITLYWMVIGAVARWLGVSVEGLTVVVLTHEMVHAYTHLGTDIDGLRCCVCFLKAKPAVREGLAQYFTHEVLNVLRVRGHEEFWRAYERLLKHQGGPYREHENWLKNEYTPEVVRAAYLAFWGEEGEVTIEKFRSKLSECAQLLGRDSKRDQTTQRQAQSPLWQ</sequence>
<protein>
    <submittedName>
        <fullName evidence="2">ElaB/YqjD/DUF883 family membrane-anchored ribosome-binding protein</fullName>
    </submittedName>
</protein>
<proteinExistence type="predicted"/>